<dbReference type="InterPro" id="IPR001764">
    <property type="entry name" value="Glyco_hydro_3_N"/>
</dbReference>
<dbReference type="Pfam" id="PF01915">
    <property type="entry name" value="Glyco_hydro_3_C"/>
    <property type="match status" value="1"/>
</dbReference>
<protein>
    <recommendedName>
        <fullName evidence="3">beta-glucosidase</fullName>
        <ecNumber evidence="3">3.2.1.21</ecNumber>
    </recommendedName>
</protein>
<accession>A0AAE3R5K5</accession>
<dbReference type="PANTHER" id="PTHR30620:SF16">
    <property type="entry name" value="LYSOSOMAL BETA GLUCOSIDASE"/>
    <property type="match status" value="1"/>
</dbReference>
<keyword evidence="4 8" id="KW-0732">Signal</keyword>
<dbReference type="GO" id="GO:0009251">
    <property type="term" value="P:glucan catabolic process"/>
    <property type="evidence" value="ECO:0007669"/>
    <property type="project" value="TreeGrafter"/>
</dbReference>
<dbReference type="InterPro" id="IPR036881">
    <property type="entry name" value="Glyco_hydro_3_C_sf"/>
</dbReference>
<dbReference type="GO" id="GO:0008422">
    <property type="term" value="F:beta-glucosidase activity"/>
    <property type="evidence" value="ECO:0007669"/>
    <property type="project" value="UniProtKB-EC"/>
</dbReference>
<dbReference type="Gene3D" id="3.40.50.1700">
    <property type="entry name" value="Glycoside hydrolase family 3 C-terminal domain"/>
    <property type="match status" value="1"/>
</dbReference>
<sequence>MRKHLIPILLFACISNLLCLAQTVAPYKNPKLPIEQRIKDLLSKMTLEEKVGQLNQVNGGIMTGPAAEGDPGAKAKLDMSRKGMVGSFLNVTGAKETRAVQEIAVKESRLGIPLLFAFDVIHGYKTIFPIPLAETCSWDLALMEKSASMAAAEASAAGLHWTFAPMVDIARDPRWGRVMEGAGEDTYLGSKASYARVKGFQGDLTDVYHVMACMKHFAAYGLAEGGREYNTVDLSRYALHDIYLPPFKAGVDAGAATVMNSFNIVDGIPASGNKYLVTDVLKNQWKFKGFVVSDWASFGEMITHGYAADGKDAALKAFNAGSDMDMESRVVIENMVQLVKEGKVTQARLDDAVSRILYYKFKLGLFEDPYKFSDERRESVTLLNDKFVQAAREASQRSMILLKNDNNTLPLSKTTKNIAVIGQLADSQADALDFWIAKGDPKDVVTILQGIKNKVPQSNVSFAKGYTITADGSNALYNSTETTIADAVNTAKSADVVITVVGLSGKVAGEARALTNIEIPTEQMKVLQAVKATGKPVIVVISTGRPMVIPWLSQHVPAILYAWMPCTQGGNAAADILFGDYNPSAKTTMSFPYTTGQIPVYYNQKSTGRPYQDEPNSPGNFWVSRYRDAPNGPLYPFGYGLSYTTFDYSAPTLNKAELNRGENLIVKVIIKNTGKYDGEEIAQLYIRDMVASLVRPIKELRGFQKIMLKAGESKEVTFTLTNSDLSFYDGEGKLHLEPGTFKVFIGGNSRDVKEASFSLK</sequence>
<feature type="signal peptide" evidence="8">
    <location>
        <begin position="1"/>
        <end position="21"/>
    </location>
</feature>
<evidence type="ECO:0000256" key="4">
    <source>
        <dbReference type="ARBA" id="ARBA00022729"/>
    </source>
</evidence>
<gene>
    <name evidence="10" type="primary">bglX</name>
    <name evidence="10" type="ORF">QNI22_26275</name>
</gene>
<feature type="chain" id="PRO_5042237888" description="beta-glucosidase" evidence="8">
    <location>
        <begin position="22"/>
        <end position="760"/>
    </location>
</feature>
<feature type="domain" description="Fibronectin type III-like" evidence="9">
    <location>
        <begin position="680"/>
        <end position="749"/>
    </location>
</feature>
<proteinExistence type="inferred from homology"/>
<keyword evidence="5 7" id="KW-0378">Hydrolase</keyword>
<evidence type="ECO:0000256" key="1">
    <source>
        <dbReference type="ARBA" id="ARBA00000448"/>
    </source>
</evidence>
<dbReference type="AlphaFoldDB" id="A0AAE3R5K5"/>
<name>A0AAE3R5K5_9BACT</name>
<dbReference type="Gene3D" id="2.60.40.10">
    <property type="entry name" value="Immunoglobulins"/>
    <property type="match status" value="1"/>
</dbReference>
<dbReference type="FunFam" id="2.60.40.10:FF:000495">
    <property type="entry name" value="Periplasmic beta-glucosidase"/>
    <property type="match status" value="1"/>
</dbReference>
<evidence type="ECO:0000256" key="8">
    <source>
        <dbReference type="SAM" id="SignalP"/>
    </source>
</evidence>
<dbReference type="PROSITE" id="PS00775">
    <property type="entry name" value="GLYCOSYL_HYDROL_F3"/>
    <property type="match status" value="1"/>
</dbReference>
<dbReference type="SMART" id="SM01217">
    <property type="entry name" value="Fn3_like"/>
    <property type="match status" value="1"/>
</dbReference>
<evidence type="ECO:0000313" key="10">
    <source>
        <dbReference type="EMBL" id="MDJ1504194.1"/>
    </source>
</evidence>
<organism evidence="10 11">
    <name type="scientific">Xanthocytophaga agilis</name>
    <dbReference type="NCBI Taxonomy" id="3048010"/>
    <lineage>
        <taxon>Bacteria</taxon>
        <taxon>Pseudomonadati</taxon>
        <taxon>Bacteroidota</taxon>
        <taxon>Cytophagia</taxon>
        <taxon>Cytophagales</taxon>
        <taxon>Rhodocytophagaceae</taxon>
        <taxon>Xanthocytophaga</taxon>
    </lineage>
</organism>
<evidence type="ECO:0000256" key="3">
    <source>
        <dbReference type="ARBA" id="ARBA00012744"/>
    </source>
</evidence>
<keyword evidence="11" id="KW-1185">Reference proteome</keyword>
<evidence type="ECO:0000256" key="5">
    <source>
        <dbReference type="ARBA" id="ARBA00022801"/>
    </source>
</evidence>
<dbReference type="EMBL" id="JASJOU010000010">
    <property type="protein sequence ID" value="MDJ1504194.1"/>
    <property type="molecule type" value="Genomic_DNA"/>
</dbReference>
<dbReference type="Pfam" id="PF14310">
    <property type="entry name" value="Fn3-like"/>
    <property type="match status" value="1"/>
</dbReference>
<comment type="caution">
    <text evidence="10">The sequence shown here is derived from an EMBL/GenBank/DDBJ whole genome shotgun (WGS) entry which is preliminary data.</text>
</comment>
<evidence type="ECO:0000256" key="2">
    <source>
        <dbReference type="ARBA" id="ARBA00005336"/>
    </source>
</evidence>
<dbReference type="FunFam" id="3.20.20.300:FF:000005">
    <property type="entry name" value="Periplasmic beta-glucosidase"/>
    <property type="match status" value="1"/>
</dbReference>
<dbReference type="InterPro" id="IPR017853">
    <property type="entry name" value="GH"/>
</dbReference>
<dbReference type="SUPFAM" id="SSF51445">
    <property type="entry name" value="(Trans)glycosidases"/>
    <property type="match status" value="1"/>
</dbReference>
<evidence type="ECO:0000313" key="11">
    <source>
        <dbReference type="Proteomes" id="UP001232063"/>
    </source>
</evidence>
<dbReference type="InterPro" id="IPR051915">
    <property type="entry name" value="Cellulose_Degrad_GH3"/>
</dbReference>
<comment type="catalytic activity">
    <reaction evidence="1">
        <text>Hydrolysis of terminal, non-reducing beta-D-glucosyl residues with release of beta-D-glucose.</text>
        <dbReference type="EC" id="3.2.1.21"/>
    </reaction>
</comment>
<comment type="similarity">
    <text evidence="2 7">Belongs to the glycosyl hydrolase 3 family.</text>
</comment>
<evidence type="ECO:0000259" key="9">
    <source>
        <dbReference type="SMART" id="SM01217"/>
    </source>
</evidence>
<keyword evidence="6 7" id="KW-0326">Glycosidase</keyword>
<dbReference type="SUPFAM" id="SSF52279">
    <property type="entry name" value="Beta-D-glucan exohydrolase, C-terminal domain"/>
    <property type="match status" value="1"/>
</dbReference>
<dbReference type="PANTHER" id="PTHR30620">
    <property type="entry name" value="PERIPLASMIC BETA-GLUCOSIDASE-RELATED"/>
    <property type="match status" value="1"/>
</dbReference>
<dbReference type="NCBIfam" id="NF011678">
    <property type="entry name" value="PRK15098.1"/>
    <property type="match status" value="1"/>
</dbReference>
<evidence type="ECO:0000256" key="6">
    <source>
        <dbReference type="ARBA" id="ARBA00023295"/>
    </source>
</evidence>
<dbReference type="InterPro" id="IPR019800">
    <property type="entry name" value="Glyco_hydro_3_AS"/>
</dbReference>
<dbReference type="EC" id="3.2.1.21" evidence="3"/>
<dbReference type="InterPro" id="IPR026891">
    <property type="entry name" value="Fn3-like"/>
</dbReference>
<reference evidence="10" key="1">
    <citation type="submission" date="2023-05" db="EMBL/GenBank/DDBJ databases">
        <authorList>
            <person name="Zhang X."/>
        </authorList>
    </citation>
    <scope>NUCLEOTIDE SEQUENCE</scope>
    <source>
        <strain evidence="10">BD1B2-1</strain>
    </source>
</reference>
<dbReference type="RefSeq" id="WP_314515209.1">
    <property type="nucleotide sequence ID" value="NZ_JASJOU010000010.1"/>
</dbReference>
<dbReference type="InterPro" id="IPR002772">
    <property type="entry name" value="Glyco_hydro_3_C"/>
</dbReference>
<dbReference type="Proteomes" id="UP001232063">
    <property type="component" value="Unassembled WGS sequence"/>
</dbReference>
<dbReference type="Gene3D" id="3.20.20.300">
    <property type="entry name" value="Glycoside hydrolase, family 3, N-terminal domain"/>
    <property type="match status" value="1"/>
</dbReference>
<evidence type="ECO:0000256" key="7">
    <source>
        <dbReference type="RuleBase" id="RU361161"/>
    </source>
</evidence>
<dbReference type="InterPro" id="IPR036962">
    <property type="entry name" value="Glyco_hydro_3_N_sf"/>
</dbReference>
<dbReference type="PRINTS" id="PR00133">
    <property type="entry name" value="GLHYDRLASE3"/>
</dbReference>
<dbReference type="InterPro" id="IPR013783">
    <property type="entry name" value="Ig-like_fold"/>
</dbReference>
<dbReference type="Pfam" id="PF00933">
    <property type="entry name" value="Glyco_hydro_3"/>
    <property type="match status" value="1"/>
</dbReference>